<dbReference type="Proteomes" id="UP000001645">
    <property type="component" value="Chromosome Z"/>
</dbReference>
<dbReference type="GeneTree" id="ENSGT00940000157940"/>
<dbReference type="Ensembl" id="ENSMGAT00000021546.1">
    <property type="protein sequence ID" value="ENSMGAP00000032052.1"/>
    <property type="gene ID" value="ENSMGAG00000017964.1"/>
</dbReference>
<evidence type="ECO:0000256" key="1">
    <source>
        <dbReference type="ARBA" id="ARBA00006955"/>
    </source>
</evidence>
<keyword evidence="3 5" id="KW-0195">Cyclin</keyword>
<reference evidence="7" key="2">
    <citation type="submission" date="2025-08" db="UniProtKB">
        <authorList>
            <consortium name="Ensembl"/>
        </authorList>
    </citation>
    <scope>IDENTIFICATION</scope>
</reference>
<keyword evidence="8" id="KW-1185">Reference proteome</keyword>
<dbReference type="Gene3D" id="1.10.472.10">
    <property type="entry name" value="Cyclin-like"/>
    <property type="match status" value="2"/>
</dbReference>
<evidence type="ECO:0000256" key="3">
    <source>
        <dbReference type="ARBA" id="ARBA00023127"/>
    </source>
</evidence>
<evidence type="ECO:0000256" key="2">
    <source>
        <dbReference type="ARBA" id="ARBA00022618"/>
    </source>
</evidence>
<evidence type="ECO:0000313" key="7">
    <source>
        <dbReference type="Ensembl" id="ENSMGAP00000032052.1"/>
    </source>
</evidence>
<dbReference type="FunFam" id="1.10.472.10:FF:000001">
    <property type="entry name" value="G2/mitotic-specific cyclin"/>
    <property type="match status" value="1"/>
</dbReference>
<dbReference type="GO" id="GO:0051301">
    <property type="term" value="P:cell division"/>
    <property type="evidence" value="ECO:0007669"/>
    <property type="project" value="UniProtKB-KW"/>
</dbReference>
<evidence type="ECO:0000256" key="5">
    <source>
        <dbReference type="RuleBase" id="RU000383"/>
    </source>
</evidence>
<dbReference type="SUPFAM" id="SSF47954">
    <property type="entry name" value="Cyclin-like"/>
    <property type="match status" value="1"/>
</dbReference>
<dbReference type="InterPro" id="IPR036915">
    <property type="entry name" value="Cyclin-like_sf"/>
</dbReference>
<dbReference type="InterPro" id="IPR013763">
    <property type="entry name" value="Cyclin-like_dom"/>
</dbReference>
<sequence length="237" mass="26919">MLQQVHVSSVLRTPDLDTVLQVRPHQHRAEVKYRLKPYYMRKQPDITAEMRAILVDWLVEVGEEYKLRTETLYLAVNYLDRFLSCMSVLRGKLQLVGTAAILLAAKYEEIYPPEVDEFVYITDDTYTKRQLLRMEHLLLKVLAFDLTVCTLSFPPLACTNCGGCLNPGADVALGFVETHEVCLGPLLSLSGLKMPKCFVAGADIPLSLGPWTVTALELLKCHNLCRRKMHVCLRPWL</sequence>
<protein>
    <recommendedName>
        <fullName evidence="6">Cyclin-like domain-containing protein</fullName>
    </recommendedName>
</protein>
<dbReference type="InterPro" id="IPR048258">
    <property type="entry name" value="Cyclins_cyclin-box"/>
</dbReference>
<name>A0A803YJV4_MELGA</name>
<dbReference type="OrthoDB" id="5590282at2759"/>
<dbReference type="AlphaFoldDB" id="A0A803YJV4"/>
<evidence type="ECO:0000313" key="8">
    <source>
        <dbReference type="Proteomes" id="UP000001645"/>
    </source>
</evidence>
<accession>A0A803YJV4</accession>
<dbReference type="InterPro" id="IPR006671">
    <property type="entry name" value="Cyclin_N"/>
</dbReference>
<organism evidence="7 8">
    <name type="scientific">Meleagris gallopavo</name>
    <name type="common">Wild turkey</name>
    <dbReference type="NCBI Taxonomy" id="9103"/>
    <lineage>
        <taxon>Eukaryota</taxon>
        <taxon>Metazoa</taxon>
        <taxon>Chordata</taxon>
        <taxon>Craniata</taxon>
        <taxon>Vertebrata</taxon>
        <taxon>Euteleostomi</taxon>
        <taxon>Archelosauria</taxon>
        <taxon>Archosauria</taxon>
        <taxon>Dinosauria</taxon>
        <taxon>Saurischia</taxon>
        <taxon>Theropoda</taxon>
        <taxon>Coelurosauria</taxon>
        <taxon>Aves</taxon>
        <taxon>Neognathae</taxon>
        <taxon>Galloanserae</taxon>
        <taxon>Galliformes</taxon>
        <taxon>Phasianidae</taxon>
        <taxon>Meleagridinae</taxon>
        <taxon>Meleagris</taxon>
    </lineage>
</organism>
<dbReference type="Pfam" id="PF00134">
    <property type="entry name" value="Cyclin_N"/>
    <property type="match status" value="1"/>
</dbReference>
<proteinExistence type="inferred from homology"/>
<keyword evidence="2" id="KW-0132">Cell division</keyword>
<dbReference type="InterPro" id="IPR039361">
    <property type="entry name" value="Cyclin"/>
</dbReference>
<comment type="similarity">
    <text evidence="1">Belongs to the cyclin family. Cyclin AB subfamily.</text>
</comment>
<keyword evidence="4" id="KW-0131">Cell cycle</keyword>
<dbReference type="InParanoid" id="A0A803YJV4"/>
<reference evidence="7" key="3">
    <citation type="submission" date="2025-09" db="UniProtKB">
        <authorList>
            <consortium name="Ensembl"/>
        </authorList>
    </citation>
    <scope>IDENTIFICATION</scope>
</reference>
<feature type="domain" description="Cyclin-like" evidence="6">
    <location>
        <begin position="56"/>
        <end position="140"/>
    </location>
</feature>
<dbReference type="PROSITE" id="PS00292">
    <property type="entry name" value="CYCLINS"/>
    <property type="match status" value="1"/>
</dbReference>
<evidence type="ECO:0000259" key="6">
    <source>
        <dbReference type="SMART" id="SM00385"/>
    </source>
</evidence>
<dbReference type="PANTHER" id="PTHR10177">
    <property type="entry name" value="CYCLINS"/>
    <property type="match status" value="1"/>
</dbReference>
<evidence type="ECO:0000256" key="4">
    <source>
        <dbReference type="ARBA" id="ARBA00023306"/>
    </source>
</evidence>
<dbReference type="SMART" id="SM00385">
    <property type="entry name" value="CYCLIN"/>
    <property type="match status" value="1"/>
</dbReference>
<reference evidence="7 8" key="1">
    <citation type="journal article" date="2010" name="PLoS Biol.">
        <title>Multi-platform next-generation sequencing of the domestic turkey (Meleagris gallopavo): genome assembly and analysis.</title>
        <authorList>
            <person name="Dalloul R.A."/>
            <person name="Long J.A."/>
            <person name="Zimin A.V."/>
            <person name="Aslam L."/>
            <person name="Beal K."/>
            <person name="Blomberg L.A."/>
            <person name="Bouffard P."/>
            <person name="Burt D.W."/>
            <person name="Crasta O."/>
            <person name="Crooijmans R.P."/>
            <person name="Cooper K."/>
            <person name="Coulombe R.A."/>
            <person name="De S."/>
            <person name="Delany M.E."/>
            <person name="Dodgson J.B."/>
            <person name="Dong J.J."/>
            <person name="Evans C."/>
            <person name="Frederickson K.M."/>
            <person name="Flicek P."/>
            <person name="Florea L."/>
            <person name="Folkerts O."/>
            <person name="Groenen M.A."/>
            <person name="Harkins T.T."/>
            <person name="Herrero J."/>
            <person name="Hoffmann S."/>
            <person name="Megens H.J."/>
            <person name="Jiang A."/>
            <person name="de Jong P."/>
            <person name="Kaiser P."/>
            <person name="Kim H."/>
            <person name="Kim K.W."/>
            <person name="Kim S."/>
            <person name="Langenberger D."/>
            <person name="Lee M.K."/>
            <person name="Lee T."/>
            <person name="Mane S."/>
            <person name="Marcais G."/>
            <person name="Marz M."/>
            <person name="McElroy A.P."/>
            <person name="Modise T."/>
            <person name="Nefedov M."/>
            <person name="Notredame C."/>
            <person name="Paton I.R."/>
            <person name="Payne W.S."/>
            <person name="Pertea G."/>
            <person name="Prickett D."/>
            <person name="Puiu D."/>
            <person name="Qioa D."/>
            <person name="Raineri E."/>
            <person name="Ruffier M."/>
            <person name="Salzberg S.L."/>
            <person name="Schatz M.C."/>
            <person name="Scheuring C."/>
            <person name="Schmidt C.J."/>
            <person name="Schroeder S."/>
            <person name="Searle S.M."/>
            <person name="Smith E.J."/>
            <person name="Smith J."/>
            <person name="Sonstegard T.S."/>
            <person name="Stadler P.F."/>
            <person name="Tafer H."/>
            <person name="Tu Z.J."/>
            <person name="Van Tassell C.P."/>
            <person name="Vilella A.J."/>
            <person name="Williams K.P."/>
            <person name="Yorke J.A."/>
            <person name="Zhang L."/>
            <person name="Zhang H.B."/>
            <person name="Zhang X."/>
            <person name="Zhang Y."/>
            <person name="Reed K.M."/>
        </authorList>
    </citation>
    <scope>NUCLEOTIDE SEQUENCE [LARGE SCALE GENOMIC DNA]</scope>
</reference>